<evidence type="ECO:0000259" key="3">
    <source>
        <dbReference type="Pfam" id="PF01408"/>
    </source>
</evidence>
<protein>
    <submittedName>
        <fullName evidence="5">Gfo/Idh/MocA family oxidoreductase</fullName>
    </submittedName>
</protein>
<dbReference type="InterPro" id="IPR055170">
    <property type="entry name" value="GFO_IDH_MocA-like_dom"/>
</dbReference>
<dbReference type="GO" id="GO:0000166">
    <property type="term" value="F:nucleotide binding"/>
    <property type="evidence" value="ECO:0007669"/>
    <property type="project" value="InterPro"/>
</dbReference>
<comment type="caution">
    <text evidence="5">The sequence shown here is derived from an EMBL/GenBank/DDBJ whole genome shotgun (WGS) entry which is preliminary data.</text>
</comment>
<dbReference type="InterPro" id="IPR036291">
    <property type="entry name" value="NAD(P)-bd_dom_sf"/>
</dbReference>
<comment type="similarity">
    <text evidence="1">Belongs to the Gfo/Idh/MocA family.</text>
</comment>
<dbReference type="PANTHER" id="PTHR22604">
    <property type="entry name" value="OXIDOREDUCTASES"/>
    <property type="match status" value="1"/>
</dbReference>
<accession>A0A2P7B0X2</accession>
<dbReference type="Pfam" id="PF01408">
    <property type="entry name" value="GFO_IDH_MocA"/>
    <property type="match status" value="1"/>
</dbReference>
<dbReference type="Gene3D" id="3.30.360.10">
    <property type="entry name" value="Dihydrodipicolinate Reductase, domain 2"/>
    <property type="match status" value="1"/>
</dbReference>
<sequence>MTEIGEDKRVGDQVFGWGIIGSGDIARRFASDLTLIPDAALVANYSRSAAGAEEFRGAHGSHRAYSDLDLFLSDSAIDAVYIATPNSMHLAQALKAVRAGKAILTEKPLAPSHTEASVIQREAARVKVFAMEAMWTRFLPAIVAAKAKVDAGEIGAIRKITAELAYEHEYEPESRYFNRSLGGGASLDLGIYCVSLAMHFLGQPQKISGLWHAAPNGVDISSRITLHYDEAEAQLACGFDRDGANHFVVEGTQGTLRLNAPFLKAQRLTIYRGFAQNAPFGPLPARFGFLAKIYDRLPLPGRKVEEYSFDGNGLQFEAMAVMDAMRSGARSVPIMPLPDSINALRAINIVLAQPAAPQIIKL</sequence>
<evidence type="ECO:0000256" key="1">
    <source>
        <dbReference type="ARBA" id="ARBA00010928"/>
    </source>
</evidence>
<dbReference type="GO" id="GO:0016491">
    <property type="term" value="F:oxidoreductase activity"/>
    <property type="evidence" value="ECO:0007669"/>
    <property type="project" value="UniProtKB-KW"/>
</dbReference>
<dbReference type="SUPFAM" id="SSF51735">
    <property type="entry name" value="NAD(P)-binding Rossmann-fold domains"/>
    <property type="match status" value="1"/>
</dbReference>
<dbReference type="EMBL" id="PGGN01000001">
    <property type="protein sequence ID" value="PSH60102.1"/>
    <property type="molecule type" value="Genomic_DNA"/>
</dbReference>
<gene>
    <name evidence="5" type="ORF">CU100_05165</name>
</gene>
<keyword evidence="2" id="KW-0560">Oxidoreductase</keyword>
<evidence type="ECO:0000259" key="4">
    <source>
        <dbReference type="Pfam" id="PF22725"/>
    </source>
</evidence>
<keyword evidence="6" id="KW-1185">Reference proteome</keyword>
<dbReference type="Proteomes" id="UP000241158">
    <property type="component" value="Unassembled WGS sequence"/>
</dbReference>
<name>A0A2P7B0X2_9HYPH</name>
<feature type="domain" description="GFO/IDH/MocA-like oxidoreductase" evidence="4">
    <location>
        <begin position="143"/>
        <end position="257"/>
    </location>
</feature>
<evidence type="ECO:0000256" key="2">
    <source>
        <dbReference type="ARBA" id="ARBA00023002"/>
    </source>
</evidence>
<reference evidence="6" key="1">
    <citation type="submission" date="2017-11" db="EMBL/GenBank/DDBJ databases">
        <authorList>
            <person name="Kuznetsova I."/>
            <person name="Sazanova A."/>
            <person name="Chirak E."/>
            <person name="Safronova V."/>
            <person name="Willems A."/>
        </authorList>
    </citation>
    <scope>NUCLEOTIDE SEQUENCE [LARGE SCALE GENOMIC DNA]</scope>
    <source>
        <strain evidence="6">PEPV15</strain>
    </source>
</reference>
<dbReference type="AlphaFoldDB" id="A0A2P7B0X2"/>
<proteinExistence type="inferred from homology"/>
<dbReference type="InterPro" id="IPR050984">
    <property type="entry name" value="Gfo/Idh/MocA_domain"/>
</dbReference>
<dbReference type="Gene3D" id="3.40.50.720">
    <property type="entry name" value="NAD(P)-binding Rossmann-like Domain"/>
    <property type="match status" value="1"/>
</dbReference>
<dbReference type="RefSeq" id="WP_106715415.1">
    <property type="nucleotide sequence ID" value="NZ_JACHXT010000004.1"/>
</dbReference>
<dbReference type="Pfam" id="PF22725">
    <property type="entry name" value="GFO_IDH_MocA_C3"/>
    <property type="match status" value="1"/>
</dbReference>
<evidence type="ECO:0000313" key="5">
    <source>
        <dbReference type="EMBL" id="PSH60102.1"/>
    </source>
</evidence>
<dbReference type="SUPFAM" id="SSF55347">
    <property type="entry name" value="Glyceraldehyde-3-phosphate dehydrogenase-like, C-terminal domain"/>
    <property type="match status" value="1"/>
</dbReference>
<dbReference type="PANTHER" id="PTHR22604:SF105">
    <property type="entry name" value="TRANS-1,2-DIHYDROBENZENE-1,2-DIOL DEHYDROGENASE"/>
    <property type="match status" value="1"/>
</dbReference>
<evidence type="ECO:0000313" key="6">
    <source>
        <dbReference type="Proteomes" id="UP000241158"/>
    </source>
</evidence>
<dbReference type="InterPro" id="IPR000683">
    <property type="entry name" value="Gfo/Idh/MocA-like_OxRdtase_N"/>
</dbReference>
<dbReference type="OrthoDB" id="9792935at2"/>
<feature type="domain" description="Gfo/Idh/MocA-like oxidoreductase N-terminal" evidence="3">
    <location>
        <begin position="16"/>
        <end position="130"/>
    </location>
</feature>
<organism evidence="5 6">
    <name type="scientific">Phyllobacterium endophyticum</name>
    <dbReference type="NCBI Taxonomy" id="1149773"/>
    <lineage>
        <taxon>Bacteria</taxon>
        <taxon>Pseudomonadati</taxon>
        <taxon>Pseudomonadota</taxon>
        <taxon>Alphaproteobacteria</taxon>
        <taxon>Hyphomicrobiales</taxon>
        <taxon>Phyllobacteriaceae</taxon>
        <taxon>Phyllobacterium</taxon>
    </lineage>
</organism>